<dbReference type="Pfam" id="PF00625">
    <property type="entry name" value="Guanylate_kin"/>
    <property type="match status" value="1"/>
</dbReference>
<dbReference type="Gene3D" id="3.40.50.300">
    <property type="entry name" value="P-loop containing nucleotide triphosphate hydrolases"/>
    <property type="match status" value="1"/>
</dbReference>
<evidence type="ECO:0000313" key="8">
    <source>
        <dbReference type="Proteomes" id="UP000050901"/>
    </source>
</evidence>
<dbReference type="PANTHER" id="PTHR23117:SF13">
    <property type="entry name" value="GUANYLATE KINASE"/>
    <property type="match status" value="1"/>
</dbReference>
<dbReference type="PANTHER" id="PTHR23117">
    <property type="entry name" value="GUANYLATE KINASE-RELATED"/>
    <property type="match status" value="1"/>
</dbReference>
<dbReference type="SMART" id="SM00072">
    <property type="entry name" value="GuKc"/>
    <property type="match status" value="1"/>
</dbReference>
<dbReference type="AlphaFoldDB" id="A0A0R1PCW6"/>
<gene>
    <name evidence="7" type="ORF">FC47_GL000871</name>
</gene>
<reference evidence="7 8" key="1">
    <citation type="journal article" date="2015" name="Genome Announc.">
        <title>Expanding the biotechnology potential of lactobacilli through comparative genomics of 213 strains and associated genera.</title>
        <authorList>
            <person name="Sun Z."/>
            <person name="Harris H.M."/>
            <person name="McCann A."/>
            <person name="Guo C."/>
            <person name="Argimon S."/>
            <person name="Zhang W."/>
            <person name="Yang X."/>
            <person name="Jeffery I.B."/>
            <person name="Cooney J.C."/>
            <person name="Kagawa T.F."/>
            <person name="Liu W."/>
            <person name="Song Y."/>
            <person name="Salvetti E."/>
            <person name="Wrobel A."/>
            <person name="Rasinkangas P."/>
            <person name="Parkhill J."/>
            <person name="Rea M.C."/>
            <person name="O'Sullivan O."/>
            <person name="Ritari J."/>
            <person name="Douillard F.P."/>
            <person name="Paul Ross R."/>
            <person name="Yang R."/>
            <person name="Briner A.E."/>
            <person name="Felis G.E."/>
            <person name="de Vos W.M."/>
            <person name="Barrangou R."/>
            <person name="Klaenhammer T.R."/>
            <person name="Caufield P.W."/>
            <person name="Cui Y."/>
            <person name="Zhang H."/>
            <person name="O'Toole P.W."/>
        </authorList>
    </citation>
    <scope>NUCLEOTIDE SEQUENCE [LARGE SCALE GENOMIC DNA]</scope>
    <source>
        <strain evidence="7 8">DSM 13345</strain>
    </source>
</reference>
<evidence type="ECO:0000313" key="7">
    <source>
        <dbReference type="EMBL" id="KRL26739.1"/>
    </source>
</evidence>
<proteinExistence type="inferred from homology"/>
<dbReference type="GO" id="GO:0005829">
    <property type="term" value="C:cytosol"/>
    <property type="evidence" value="ECO:0007669"/>
    <property type="project" value="TreeGrafter"/>
</dbReference>
<feature type="domain" description="Guanylate kinase-like" evidence="6">
    <location>
        <begin position="6"/>
        <end position="184"/>
    </location>
</feature>
<dbReference type="EMBL" id="AZEQ01000002">
    <property type="protein sequence ID" value="KRL26739.1"/>
    <property type="molecule type" value="Genomic_DNA"/>
</dbReference>
<evidence type="ECO:0000259" key="6">
    <source>
        <dbReference type="PROSITE" id="PS50052"/>
    </source>
</evidence>
<comment type="catalytic activity">
    <reaction evidence="5">
        <text>GMP + ATP = GDP + ADP</text>
        <dbReference type="Rhea" id="RHEA:20780"/>
        <dbReference type="ChEBI" id="CHEBI:30616"/>
        <dbReference type="ChEBI" id="CHEBI:58115"/>
        <dbReference type="ChEBI" id="CHEBI:58189"/>
        <dbReference type="ChEBI" id="CHEBI:456216"/>
        <dbReference type="EC" id="2.7.4.8"/>
    </reaction>
</comment>
<dbReference type="Proteomes" id="UP000050901">
    <property type="component" value="Unassembled WGS sequence"/>
</dbReference>
<evidence type="ECO:0000256" key="4">
    <source>
        <dbReference type="ARBA" id="ARBA00022777"/>
    </source>
</evidence>
<evidence type="ECO:0000256" key="1">
    <source>
        <dbReference type="ARBA" id="ARBA00003531"/>
    </source>
</evidence>
<comment type="caution">
    <text evidence="7">The sequence shown here is derived from an EMBL/GenBank/DDBJ whole genome shotgun (WGS) entry which is preliminary data.</text>
</comment>
<comment type="similarity">
    <text evidence="2">Belongs to the guanylate kinase family.</text>
</comment>
<dbReference type="InterPro" id="IPR008145">
    <property type="entry name" value="GK/Ca_channel_bsu"/>
</dbReference>
<dbReference type="PATRIC" id="fig|1423771.3.peg.879"/>
<evidence type="ECO:0000256" key="2">
    <source>
        <dbReference type="ARBA" id="ARBA00005790"/>
    </source>
</evidence>
<accession>A0A0R1PCW6</accession>
<keyword evidence="4 7" id="KW-0418">Kinase</keyword>
<evidence type="ECO:0000256" key="3">
    <source>
        <dbReference type="ARBA" id="ARBA00022679"/>
    </source>
</evidence>
<protein>
    <submittedName>
        <fullName evidence="7">Guanylate kinase</fullName>
    </submittedName>
</protein>
<organism evidence="7 8">
    <name type="scientific">Limosilactobacillus mucosae DSM 13345</name>
    <dbReference type="NCBI Taxonomy" id="1423771"/>
    <lineage>
        <taxon>Bacteria</taxon>
        <taxon>Bacillati</taxon>
        <taxon>Bacillota</taxon>
        <taxon>Bacilli</taxon>
        <taxon>Lactobacillales</taxon>
        <taxon>Lactobacillaceae</taxon>
        <taxon>Limosilactobacillus</taxon>
    </lineage>
</organism>
<dbReference type="InterPro" id="IPR027417">
    <property type="entry name" value="P-loop_NTPase"/>
</dbReference>
<sequence length="187" mass="21716">MMDQQHKVFVITGAAGTGKTTVANYLRKKYDMAKVITHTTRLPRANEKDGVDYYFETRSSMQKRHLLEQVEYDHHLYGSSIEGLENGWRHHQFDVIVLDTKGALTYRAKLGDQAVIIFLTVSHPQQLFERLHIRGDHPDAIESRINSCEYQRDLSLPQELKGQAIELVNDDWTMTQQKLDQLLSRYI</sequence>
<name>A0A0R1PCW6_LIMMU</name>
<dbReference type="CDD" id="cd00071">
    <property type="entry name" value="GMPK"/>
    <property type="match status" value="1"/>
</dbReference>
<comment type="function">
    <text evidence="1">Essential for recycling GMP and indirectly, cGMP.</text>
</comment>
<dbReference type="SUPFAM" id="SSF52540">
    <property type="entry name" value="P-loop containing nucleoside triphosphate hydrolases"/>
    <property type="match status" value="1"/>
</dbReference>
<dbReference type="GO" id="GO:0004385">
    <property type="term" value="F:GMP kinase activity"/>
    <property type="evidence" value="ECO:0007669"/>
    <property type="project" value="UniProtKB-EC"/>
</dbReference>
<keyword evidence="3" id="KW-0808">Transferase</keyword>
<dbReference type="PROSITE" id="PS50052">
    <property type="entry name" value="GUANYLATE_KINASE_2"/>
    <property type="match status" value="1"/>
</dbReference>
<evidence type="ECO:0000256" key="5">
    <source>
        <dbReference type="ARBA" id="ARBA00048594"/>
    </source>
</evidence>
<dbReference type="InterPro" id="IPR008144">
    <property type="entry name" value="Guanylate_kin-like_dom"/>
</dbReference>